<feature type="domain" description="DUF302" evidence="1">
    <location>
        <begin position="63"/>
        <end position="124"/>
    </location>
</feature>
<gene>
    <name evidence="2" type="ORF">NPE20_07085</name>
</gene>
<sequence>MKRRDFVEQLTYASCFIFSPLKYKLYMSPIDINIISSRFSVNETINRLVSFLERNSATVYARIDQQRELNNVGIVIEPYQVILFGNPNSGGPILVINPIAGLDLPLKIISWQDKENKVWIAYNDIFHLAKKYGIPVDITIPLDLGPIIEKAMQ</sequence>
<dbReference type="InterPro" id="IPR005180">
    <property type="entry name" value="DUF302"/>
</dbReference>
<dbReference type="SUPFAM" id="SSF103247">
    <property type="entry name" value="TT1751-like"/>
    <property type="match status" value="1"/>
</dbReference>
<comment type="caution">
    <text evidence="2">The sequence shown here is derived from an EMBL/GenBank/DDBJ whole genome shotgun (WGS) entry which is preliminary data.</text>
</comment>
<reference evidence="2 3" key="1">
    <citation type="submission" date="2022-07" db="EMBL/GenBank/DDBJ databases">
        <title>Mucilaginibacter sp. JC4.</title>
        <authorList>
            <person name="Le V."/>
            <person name="Ko S.-R."/>
            <person name="Ahn C.-Y."/>
            <person name="Oh H.-M."/>
        </authorList>
    </citation>
    <scope>NUCLEOTIDE SEQUENCE [LARGE SCALE GENOMIC DNA]</scope>
    <source>
        <strain evidence="2 3">JC4</strain>
    </source>
</reference>
<dbReference type="Pfam" id="PF03625">
    <property type="entry name" value="DUF302"/>
    <property type="match status" value="1"/>
</dbReference>
<protein>
    <submittedName>
        <fullName evidence="2">DUF302 domain-containing protein</fullName>
    </submittedName>
</protein>
<evidence type="ECO:0000313" key="3">
    <source>
        <dbReference type="Proteomes" id="UP001204376"/>
    </source>
</evidence>
<dbReference type="PANTHER" id="PTHR38342:SF2">
    <property type="entry name" value="INNER MEMBRANE OR EXPORTED"/>
    <property type="match status" value="1"/>
</dbReference>
<dbReference type="EMBL" id="JANHOH010000001">
    <property type="protein sequence ID" value="MCQ6957713.1"/>
    <property type="molecule type" value="Genomic_DNA"/>
</dbReference>
<dbReference type="Gene3D" id="3.30.310.70">
    <property type="entry name" value="TT1751-like domain"/>
    <property type="match status" value="1"/>
</dbReference>
<dbReference type="Proteomes" id="UP001204376">
    <property type="component" value="Unassembled WGS sequence"/>
</dbReference>
<proteinExistence type="predicted"/>
<dbReference type="RefSeq" id="WP_256537907.1">
    <property type="nucleotide sequence ID" value="NZ_JANHOH010000001.1"/>
</dbReference>
<accession>A0ABT1T152</accession>
<organism evidence="2 3">
    <name type="scientific">Mucilaginibacter aquariorum</name>
    <dbReference type="NCBI Taxonomy" id="2967225"/>
    <lineage>
        <taxon>Bacteria</taxon>
        <taxon>Pseudomonadati</taxon>
        <taxon>Bacteroidota</taxon>
        <taxon>Sphingobacteriia</taxon>
        <taxon>Sphingobacteriales</taxon>
        <taxon>Sphingobacteriaceae</taxon>
        <taxon>Mucilaginibacter</taxon>
    </lineage>
</organism>
<name>A0ABT1T152_9SPHI</name>
<evidence type="ECO:0000313" key="2">
    <source>
        <dbReference type="EMBL" id="MCQ6957713.1"/>
    </source>
</evidence>
<evidence type="ECO:0000259" key="1">
    <source>
        <dbReference type="Pfam" id="PF03625"/>
    </source>
</evidence>
<dbReference type="PANTHER" id="PTHR38342">
    <property type="entry name" value="SLR5037 PROTEIN"/>
    <property type="match status" value="1"/>
</dbReference>
<dbReference type="InterPro" id="IPR035923">
    <property type="entry name" value="TT1751-like_sf"/>
</dbReference>
<dbReference type="CDD" id="cd14797">
    <property type="entry name" value="DUF302"/>
    <property type="match status" value="1"/>
</dbReference>
<keyword evidence="3" id="KW-1185">Reference proteome</keyword>